<accession>A0A1F6EUG4</accession>
<evidence type="ECO:0000313" key="3">
    <source>
        <dbReference type="Proteomes" id="UP000177215"/>
    </source>
</evidence>
<dbReference type="InterPro" id="IPR021218">
    <property type="entry name" value="DUF2784"/>
</dbReference>
<gene>
    <name evidence="2" type="ORF">A3B35_00795</name>
</gene>
<feature type="transmembrane region" description="Helical" evidence="1">
    <location>
        <begin position="7"/>
        <end position="31"/>
    </location>
</feature>
<name>A0A1F6EUG4_9BACT</name>
<keyword evidence="1" id="KW-1133">Transmembrane helix</keyword>
<evidence type="ECO:0000313" key="2">
    <source>
        <dbReference type="EMBL" id="OGG77122.1"/>
    </source>
</evidence>
<dbReference type="AlphaFoldDB" id="A0A1F6EUG4"/>
<reference evidence="2 3" key="1">
    <citation type="journal article" date="2016" name="Nat. Commun.">
        <title>Thousands of microbial genomes shed light on interconnected biogeochemical processes in an aquifer system.</title>
        <authorList>
            <person name="Anantharaman K."/>
            <person name="Brown C.T."/>
            <person name="Hug L.A."/>
            <person name="Sharon I."/>
            <person name="Castelle C.J."/>
            <person name="Probst A.J."/>
            <person name="Thomas B.C."/>
            <person name="Singh A."/>
            <person name="Wilkins M.J."/>
            <person name="Karaoz U."/>
            <person name="Brodie E.L."/>
            <person name="Williams K.H."/>
            <person name="Hubbard S.S."/>
            <person name="Banfield J.F."/>
        </authorList>
    </citation>
    <scope>NUCLEOTIDE SEQUENCE [LARGE SCALE GENOMIC DNA]</scope>
</reference>
<proteinExistence type="predicted"/>
<dbReference type="Pfam" id="PF10861">
    <property type="entry name" value="DUF2784"/>
    <property type="match status" value="1"/>
</dbReference>
<protein>
    <recommendedName>
        <fullName evidence="4">DUF2784 domain-containing protein</fullName>
    </recommendedName>
</protein>
<evidence type="ECO:0008006" key="4">
    <source>
        <dbReference type="Google" id="ProtNLM"/>
    </source>
</evidence>
<dbReference type="Proteomes" id="UP000177215">
    <property type="component" value="Unassembled WGS sequence"/>
</dbReference>
<comment type="caution">
    <text evidence="2">The sequence shown here is derived from an EMBL/GenBank/DDBJ whole genome shotgun (WGS) entry which is preliminary data.</text>
</comment>
<keyword evidence="1" id="KW-0812">Transmembrane</keyword>
<sequence>MIPRSRWCLIAHTTTFLLFVFTSFVSSYLILTHKLTGQAVLIAIGAVALVASVFWIRYKGDCPFTVWENSHRIREGKKAYEGSCIIEYARTWFGIALPRNADNYIIGVVFALPTTLALIRELF</sequence>
<organism evidence="2 3">
    <name type="scientific">Candidatus Kaiserbacteria bacterium RIFCSPLOWO2_01_FULL_54_24</name>
    <dbReference type="NCBI Taxonomy" id="1798515"/>
    <lineage>
        <taxon>Bacteria</taxon>
        <taxon>Candidatus Kaiseribacteriota</taxon>
    </lineage>
</organism>
<evidence type="ECO:0000256" key="1">
    <source>
        <dbReference type="SAM" id="Phobius"/>
    </source>
</evidence>
<keyword evidence="1" id="KW-0472">Membrane</keyword>
<dbReference type="EMBL" id="MFMC01000026">
    <property type="protein sequence ID" value="OGG77122.1"/>
    <property type="molecule type" value="Genomic_DNA"/>
</dbReference>
<feature type="transmembrane region" description="Helical" evidence="1">
    <location>
        <begin position="37"/>
        <end position="58"/>
    </location>
</feature>